<organism evidence="2">
    <name type="scientific">uncultured Rubrobacteraceae bacterium</name>
    <dbReference type="NCBI Taxonomy" id="349277"/>
    <lineage>
        <taxon>Bacteria</taxon>
        <taxon>Bacillati</taxon>
        <taxon>Actinomycetota</taxon>
        <taxon>Rubrobacteria</taxon>
        <taxon>Rubrobacterales</taxon>
        <taxon>Rubrobacteraceae</taxon>
        <taxon>environmental samples</taxon>
    </lineage>
</organism>
<evidence type="ECO:0000256" key="1">
    <source>
        <dbReference type="SAM" id="MobiDB-lite"/>
    </source>
</evidence>
<feature type="non-terminal residue" evidence="2">
    <location>
        <position position="41"/>
    </location>
</feature>
<gene>
    <name evidence="2" type="ORF">AVDCRST_MAG37-2382</name>
</gene>
<name>A0A6J4QPZ5_9ACTN</name>
<accession>A0A6J4QPZ5</accession>
<dbReference type="AlphaFoldDB" id="A0A6J4QPZ5"/>
<feature type="region of interest" description="Disordered" evidence="1">
    <location>
        <begin position="1"/>
        <end position="23"/>
    </location>
</feature>
<sequence length="41" mass="4462">MGQETVEPANEAASDPTPDAPIVEVRRGDLVESVHRGRYVI</sequence>
<reference evidence="2" key="1">
    <citation type="submission" date="2020-02" db="EMBL/GenBank/DDBJ databases">
        <authorList>
            <person name="Meier V. D."/>
        </authorList>
    </citation>
    <scope>NUCLEOTIDE SEQUENCE</scope>
    <source>
        <strain evidence="2">AVDCRST_MAG37</strain>
    </source>
</reference>
<proteinExistence type="predicted"/>
<evidence type="ECO:0000313" key="2">
    <source>
        <dbReference type="EMBL" id="CAA9451459.1"/>
    </source>
</evidence>
<dbReference type="EMBL" id="CADCVD010000118">
    <property type="protein sequence ID" value="CAA9451459.1"/>
    <property type="molecule type" value="Genomic_DNA"/>
</dbReference>
<protein>
    <submittedName>
        <fullName evidence="2">Uncharacterized protein</fullName>
    </submittedName>
</protein>